<dbReference type="Proteomes" id="UP001380365">
    <property type="component" value="Unassembled WGS sequence"/>
</dbReference>
<accession>A0ABU8Q977</accession>
<dbReference type="RefSeq" id="WP_164521262.1">
    <property type="nucleotide sequence ID" value="NZ_BAAAEL010000002.1"/>
</dbReference>
<protein>
    <recommendedName>
        <fullName evidence="3">Transposase</fullName>
    </recommendedName>
</protein>
<dbReference type="EMBL" id="JBBGZA010000001">
    <property type="protein sequence ID" value="MEJ5096031.1"/>
    <property type="molecule type" value="Genomic_DNA"/>
</dbReference>
<proteinExistence type="predicted"/>
<evidence type="ECO:0008006" key="3">
    <source>
        <dbReference type="Google" id="ProtNLM"/>
    </source>
</evidence>
<comment type="caution">
    <text evidence="1">The sequence shown here is derived from an EMBL/GenBank/DDBJ whole genome shotgun (WGS) entry which is preliminary data.</text>
</comment>
<evidence type="ECO:0000313" key="1">
    <source>
        <dbReference type="EMBL" id="MEJ5096031.1"/>
    </source>
</evidence>
<evidence type="ECO:0000313" key="2">
    <source>
        <dbReference type="Proteomes" id="UP001380365"/>
    </source>
</evidence>
<keyword evidence="2" id="KW-1185">Reference proteome</keyword>
<gene>
    <name evidence="1" type="ORF">WH159_15990</name>
</gene>
<sequence length="50" mass="5725">MNFIQSIQQTQITSPSNQAFAAFVPLHRRLFPVDQCPRDIARRAVREVLG</sequence>
<reference evidence="1 2" key="1">
    <citation type="submission" date="2023-12" db="EMBL/GenBank/DDBJ databases">
        <title>Gut-associated functions are favored during microbiome assembly across C. elegans life.</title>
        <authorList>
            <person name="Zimmermann J."/>
        </authorList>
    </citation>
    <scope>NUCLEOTIDE SEQUENCE [LARGE SCALE GENOMIC DNA]</scope>
    <source>
        <strain evidence="1 2">JUb134</strain>
    </source>
</reference>
<name>A0ABU8Q977_9SPHN</name>
<organism evidence="1 2">
    <name type="scientific">Sphingomonas molluscorum</name>
    <dbReference type="NCBI Taxonomy" id="418184"/>
    <lineage>
        <taxon>Bacteria</taxon>
        <taxon>Pseudomonadati</taxon>
        <taxon>Pseudomonadota</taxon>
        <taxon>Alphaproteobacteria</taxon>
        <taxon>Sphingomonadales</taxon>
        <taxon>Sphingomonadaceae</taxon>
        <taxon>Sphingomonas</taxon>
    </lineage>
</organism>